<accession>A0A0G1CAS7</accession>
<dbReference type="PANTHER" id="PTHR11203:SF37">
    <property type="entry name" value="INTEGRATOR COMPLEX SUBUNIT 11"/>
    <property type="match status" value="1"/>
</dbReference>
<gene>
    <name evidence="4" type="ORF">UV11_C0025G0005</name>
</gene>
<dbReference type="GO" id="GO:0004521">
    <property type="term" value="F:RNA endonuclease activity"/>
    <property type="evidence" value="ECO:0007669"/>
    <property type="project" value="TreeGrafter"/>
</dbReference>
<name>A0A0G1CAS7_9BACT</name>
<dbReference type="PATRIC" id="fig|1618659.3.peg.767"/>
<dbReference type="SMART" id="SM00849">
    <property type="entry name" value="Lactamase_B"/>
    <property type="match status" value="1"/>
</dbReference>
<reference evidence="4 5" key="1">
    <citation type="journal article" date="2015" name="Nature">
        <title>rRNA introns, odd ribosomes, and small enigmatic genomes across a large radiation of phyla.</title>
        <authorList>
            <person name="Brown C.T."/>
            <person name="Hug L.A."/>
            <person name="Thomas B.C."/>
            <person name="Sharon I."/>
            <person name="Castelle C.J."/>
            <person name="Singh A."/>
            <person name="Wilkins M.J."/>
            <person name="Williams K.H."/>
            <person name="Banfield J.F."/>
        </authorList>
    </citation>
    <scope>NUCLEOTIDE SEQUENCE [LARGE SCALE GENOMIC DNA]</scope>
</reference>
<dbReference type="EMBL" id="LCDF01000025">
    <property type="protein sequence ID" value="KKS46733.1"/>
    <property type="molecule type" value="Genomic_DNA"/>
</dbReference>
<dbReference type="InterPro" id="IPR036866">
    <property type="entry name" value="RibonucZ/Hydroxyglut_hydro"/>
</dbReference>
<dbReference type="STRING" id="1618659.UV11_C0025G0005"/>
<dbReference type="CDD" id="cd16295">
    <property type="entry name" value="TTHA0252-CPSF-like_MBL-fold"/>
    <property type="match status" value="1"/>
</dbReference>
<keyword evidence="1" id="KW-0378">Hydrolase</keyword>
<feature type="domain" description="Metallo-beta-lactamase" evidence="2">
    <location>
        <begin position="14"/>
        <end position="227"/>
    </location>
</feature>
<dbReference type="Pfam" id="PF00753">
    <property type="entry name" value="Lactamase_B"/>
    <property type="match status" value="1"/>
</dbReference>
<dbReference type="Pfam" id="PF10996">
    <property type="entry name" value="Beta-Casp"/>
    <property type="match status" value="1"/>
</dbReference>
<dbReference type="Gene3D" id="3.60.15.10">
    <property type="entry name" value="Ribonuclease Z/Hydroxyacylglutathione hydrolase-like"/>
    <property type="match status" value="1"/>
</dbReference>
<dbReference type="InterPro" id="IPR001279">
    <property type="entry name" value="Metallo-B-lactamas"/>
</dbReference>
<proteinExistence type="predicted"/>
<feature type="domain" description="Beta-Casp" evidence="3">
    <location>
        <begin position="239"/>
        <end position="364"/>
    </location>
</feature>
<dbReference type="InterPro" id="IPR050698">
    <property type="entry name" value="MBL"/>
</dbReference>
<dbReference type="SMART" id="SM01027">
    <property type="entry name" value="Beta-Casp"/>
    <property type="match status" value="1"/>
</dbReference>
<dbReference type="AlphaFoldDB" id="A0A0G1CAS7"/>
<dbReference type="Proteomes" id="UP000034036">
    <property type="component" value="Unassembled WGS sequence"/>
</dbReference>
<dbReference type="GO" id="GO:0016787">
    <property type="term" value="F:hydrolase activity"/>
    <property type="evidence" value="ECO:0007669"/>
    <property type="project" value="UniProtKB-KW"/>
</dbReference>
<organism evidence="4 5">
    <name type="scientific">Candidatus Giovannonibacteria bacterium GW2011_GWF2_42_19</name>
    <dbReference type="NCBI Taxonomy" id="1618659"/>
    <lineage>
        <taxon>Bacteria</taxon>
        <taxon>Candidatus Giovannoniibacteriota</taxon>
    </lineage>
</organism>
<sequence>MAKVTFFGGAQEVTGSCFLFEEGAEKILIDCGLFQSPRFVDSRSGESFPFDPKGISTLFVTHAHIDHTGRIPKLVKDGFKGKIYSTEPTKELAHLMLEDSLGVLGKEAKKHGEEIFYDESNIIQAMKLWHGIGYHSPVQIGDLKITLRNSGHILGSAMVEIESQGKKTVFSGDLGNPPTPLLKNPEEVTDADFLIIESTYGNRDHEGREGRKIRLERVIEDTLHSGGVLMIPAFSLERTQEILFEINDLAESARIPKVPLFLDSPLAIKATAVYKKFENYFNKEANYRIKSGDDLFRFPGLTFTETTLESKSINDVPAPKIIIAGSGMSNGGRIIHHERRYLSDSRSTLLLVGYQAAGSMGRVLQDGAGEVFILGDIPPILTKNSFLTLF</sequence>
<dbReference type="SUPFAM" id="SSF56281">
    <property type="entry name" value="Metallo-hydrolase/oxidoreductase"/>
    <property type="match status" value="1"/>
</dbReference>
<comment type="caution">
    <text evidence="4">The sequence shown here is derived from an EMBL/GenBank/DDBJ whole genome shotgun (WGS) entry which is preliminary data.</text>
</comment>
<evidence type="ECO:0000313" key="4">
    <source>
        <dbReference type="EMBL" id="KKS46733.1"/>
    </source>
</evidence>
<dbReference type="PANTHER" id="PTHR11203">
    <property type="entry name" value="CLEAVAGE AND POLYADENYLATION SPECIFICITY FACTOR FAMILY MEMBER"/>
    <property type="match status" value="1"/>
</dbReference>
<dbReference type="InterPro" id="IPR022712">
    <property type="entry name" value="Beta_Casp"/>
</dbReference>
<evidence type="ECO:0000259" key="2">
    <source>
        <dbReference type="SMART" id="SM00849"/>
    </source>
</evidence>
<protein>
    <submittedName>
        <fullName evidence="4">Metallo-beta-lactamase family protein</fullName>
    </submittedName>
</protein>
<dbReference type="Gene3D" id="3.40.50.10890">
    <property type="match status" value="1"/>
</dbReference>
<evidence type="ECO:0000259" key="3">
    <source>
        <dbReference type="SMART" id="SM01027"/>
    </source>
</evidence>
<evidence type="ECO:0000313" key="5">
    <source>
        <dbReference type="Proteomes" id="UP000034036"/>
    </source>
</evidence>
<evidence type="ECO:0000256" key="1">
    <source>
        <dbReference type="ARBA" id="ARBA00022801"/>
    </source>
</evidence>